<feature type="chain" id="PRO_5036164858" evidence="2">
    <location>
        <begin position="23"/>
        <end position="57"/>
    </location>
</feature>
<evidence type="ECO:0000313" key="8">
    <source>
        <dbReference type="Proteomes" id="UP000435112"/>
    </source>
</evidence>
<dbReference type="EMBL" id="QXFV01001201">
    <property type="protein sequence ID" value="KAE9012175.1"/>
    <property type="molecule type" value="Genomic_DNA"/>
</dbReference>
<sequence length="57" mass="6097">MRPPGQLIQLSLTRLTAGVIMADVWCASRSCRCPLTCQSQSNGEGPPPGRECFAPHA</sequence>
<dbReference type="EMBL" id="QXFT01001262">
    <property type="protein sequence ID" value="KAE9323751.1"/>
    <property type="molecule type" value="Genomic_DNA"/>
</dbReference>
<proteinExistence type="predicted"/>
<feature type="signal peptide" evidence="2">
    <location>
        <begin position="1"/>
        <end position="22"/>
    </location>
</feature>
<dbReference type="Proteomes" id="UP000435112">
    <property type="component" value="Unassembled WGS sequence"/>
</dbReference>
<comment type="caution">
    <text evidence="3">The sequence shown here is derived from an EMBL/GenBank/DDBJ whole genome shotgun (WGS) entry which is preliminary data.</text>
</comment>
<protein>
    <submittedName>
        <fullName evidence="3">Uncharacterized protein</fullName>
    </submittedName>
</protein>
<dbReference type="EMBL" id="QXFU01000618">
    <property type="protein sequence ID" value="KAE9027196.1"/>
    <property type="molecule type" value="Genomic_DNA"/>
</dbReference>
<evidence type="ECO:0000313" key="4">
    <source>
        <dbReference type="EMBL" id="KAE9027196.1"/>
    </source>
</evidence>
<dbReference type="Proteomes" id="UP000434957">
    <property type="component" value="Unassembled WGS sequence"/>
</dbReference>
<evidence type="ECO:0000313" key="3">
    <source>
        <dbReference type="EMBL" id="KAE9012175.1"/>
    </source>
</evidence>
<accession>A0A6A3L2H7</accession>
<name>A0A6A3L2H7_9STRA</name>
<evidence type="ECO:0000256" key="2">
    <source>
        <dbReference type="SAM" id="SignalP"/>
    </source>
</evidence>
<organism evidence="3 6">
    <name type="scientific">Phytophthora rubi</name>
    <dbReference type="NCBI Taxonomy" id="129364"/>
    <lineage>
        <taxon>Eukaryota</taxon>
        <taxon>Sar</taxon>
        <taxon>Stramenopiles</taxon>
        <taxon>Oomycota</taxon>
        <taxon>Peronosporomycetes</taxon>
        <taxon>Peronosporales</taxon>
        <taxon>Peronosporaceae</taxon>
        <taxon>Phytophthora</taxon>
    </lineage>
</organism>
<evidence type="ECO:0000313" key="7">
    <source>
        <dbReference type="Proteomes" id="UP000434957"/>
    </source>
</evidence>
<dbReference type="Proteomes" id="UP000429607">
    <property type="component" value="Unassembled WGS sequence"/>
</dbReference>
<dbReference type="AlphaFoldDB" id="A0A6A3L2H7"/>
<evidence type="ECO:0000313" key="5">
    <source>
        <dbReference type="EMBL" id="KAE9323751.1"/>
    </source>
</evidence>
<keyword evidence="7" id="KW-1185">Reference proteome</keyword>
<feature type="region of interest" description="Disordered" evidence="1">
    <location>
        <begin position="38"/>
        <end position="57"/>
    </location>
</feature>
<reference evidence="6 8" key="1">
    <citation type="submission" date="2018-09" db="EMBL/GenBank/DDBJ databases">
        <title>Genomic investigation of the strawberry pathogen Phytophthora fragariae indicates pathogenicity is determined by transcriptional variation in three key races.</title>
        <authorList>
            <person name="Adams T.M."/>
            <person name="Armitage A.D."/>
            <person name="Sobczyk M.K."/>
            <person name="Bates H.J."/>
            <person name="Dunwell J.M."/>
            <person name="Nellist C.F."/>
            <person name="Harrison R.J."/>
        </authorList>
    </citation>
    <scope>NUCLEOTIDE SEQUENCE [LARGE SCALE GENOMIC DNA]</scope>
    <source>
        <strain evidence="3 6">SCRP249</strain>
        <strain evidence="4 8">SCRP324</strain>
        <strain evidence="5 7">SCRP333</strain>
    </source>
</reference>
<keyword evidence="2" id="KW-0732">Signal</keyword>
<evidence type="ECO:0000256" key="1">
    <source>
        <dbReference type="SAM" id="MobiDB-lite"/>
    </source>
</evidence>
<evidence type="ECO:0000313" key="6">
    <source>
        <dbReference type="Proteomes" id="UP000429607"/>
    </source>
</evidence>
<gene>
    <name evidence="3" type="ORF">PR001_g15732</name>
    <name evidence="4" type="ORF">PR002_g10734</name>
    <name evidence="5" type="ORF">PR003_g16904</name>
</gene>